<protein>
    <submittedName>
        <fullName evidence="2">YncE family protein</fullName>
    </submittedName>
</protein>
<dbReference type="InterPro" id="IPR051200">
    <property type="entry name" value="Host-pathogen_enzymatic-act"/>
</dbReference>
<feature type="domain" description="Pyrrolo-quinoline quinone repeat" evidence="1">
    <location>
        <begin position="117"/>
        <end position="275"/>
    </location>
</feature>
<reference evidence="2 3" key="1">
    <citation type="submission" date="2018-11" db="EMBL/GenBank/DDBJ databases">
        <title>Trebonia kvetii gen.nov., sp.nov., a novel acidophilic actinobacterium, and proposal of the new actinobacterial family Treboniaceae fam. nov.</title>
        <authorList>
            <person name="Rapoport D."/>
            <person name="Sagova-Mareckova M."/>
            <person name="Sedlacek I."/>
            <person name="Provaznik J."/>
            <person name="Kralova S."/>
            <person name="Pavlinic D."/>
            <person name="Benes V."/>
            <person name="Kopecky J."/>
        </authorList>
    </citation>
    <scope>NUCLEOTIDE SEQUENCE [LARGE SCALE GENOMIC DNA]</scope>
    <source>
        <strain evidence="2 3">15Tr583</strain>
    </source>
</reference>
<comment type="caution">
    <text evidence="2">The sequence shown here is derived from an EMBL/GenBank/DDBJ whole genome shotgun (WGS) entry which is preliminary data.</text>
</comment>
<dbReference type="Pfam" id="PF13360">
    <property type="entry name" value="PQQ_2"/>
    <property type="match status" value="1"/>
</dbReference>
<dbReference type="AlphaFoldDB" id="A0A6P2C9C4"/>
<dbReference type="InterPro" id="IPR015943">
    <property type="entry name" value="WD40/YVTN_repeat-like_dom_sf"/>
</dbReference>
<evidence type="ECO:0000259" key="1">
    <source>
        <dbReference type="Pfam" id="PF13360"/>
    </source>
</evidence>
<keyword evidence="3" id="KW-1185">Reference proteome</keyword>
<dbReference type="SUPFAM" id="SSF51004">
    <property type="entry name" value="C-terminal (heme d1) domain of cytochrome cd1-nitrite reductase"/>
    <property type="match status" value="1"/>
</dbReference>
<dbReference type="Gene3D" id="2.130.10.10">
    <property type="entry name" value="YVTN repeat-like/Quinoprotein amine dehydrogenase"/>
    <property type="match status" value="3"/>
</dbReference>
<dbReference type="PANTHER" id="PTHR47197:SF3">
    <property type="entry name" value="DIHYDRO-HEME D1 DEHYDROGENASE"/>
    <property type="match status" value="1"/>
</dbReference>
<sequence>MRPGANTPLHHRRAFWALIAACLALTVVVPWSVARVVRLVHGPSVLVPGDGFSAVAVTSDGRTLYAANGGPVGSNGHTVTPVDIATGKAGKPFAVGTDPQGLAVTPDGRMLCALLSDGRITLVNLPTGTPVASIHVTSGAYSMAVSPDSTSLFIGTDNNEVVAVDIATGRRKLLIPLPTPGSGVVTPNAMTVTPDGRTLYVAENDDAVIPVNLATGNQGTPITVGNSDLTMTSALAVTPDGKTLYAAVNGDYDFGSGPNNLVAISTATGTVSKTIAYGQGPIALAVTPDGRTLCVLNGNYGDFVTDESTVTPISTADGRPGKQIRTGGLFGRAGAFGFAITPDNRTVYVAQGDVVAIGLPR</sequence>
<name>A0A6P2C9C4_9ACTN</name>
<dbReference type="Proteomes" id="UP000460272">
    <property type="component" value="Unassembled WGS sequence"/>
</dbReference>
<evidence type="ECO:0000313" key="2">
    <source>
        <dbReference type="EMBL" id="TVZ06956.1"/>
    </source>
</evidence>
<gene>
    <name evidence="2" type="ORF">EAS64_06395</name>
</gene>
<dbReference type="EMBL" id="RPFW01000001">
    <property type="protein sequence ID" value="TVZ06956.1"/>
    <property type="molecule type" value="Genomic_DNA"/>
</dbReference>
<organism evidence="2 3">
    <name type="scientific">Trebonia kvetii</name>
    <dbReference type="NCBI Taxonomy" id="2480626"/>
    <lineage>
        <taxon>Bacteria</taxon>
        <taxon>Bacillati</taxon>
        <taxon>Actinomycetota</taxon>
        <taxon>Actinomycetes</taxon>
        <taxon>Streptosporangiales</taxon>
        <taxon>Treboniaceae</taxon>
        <taxon>Trebonia</taxon>
    </lineage>
</organism>
<dbReference type="OrthoDB" id="4464963at2"/>
<proteinExistence type="predicted"/>
<dbReference type="RefSeq" id="WP_145851712.1">
    <property type="nucleotide sequence ID" value="NZ_RPFW01000001.1"/>
</dbReference>
<accession>A0A6P2C9C4</accession>
<evidence type="ECO:0000313" key="3">
    <source>
        <dbReference type="Proteomes" id="UP000460272"/>
    </source>
</evidence>
<dbReference type="InterPro" id="IPR002372">
    <property type="entry name" value="PQQ_rpt_dom"/>
</dbReference>
<dbReference type="PANTHER" id="PTHR47197">
    <property type="entry name" value="PROTEIN NIRF"/>
    <property type="match status" value="1"/>
</dbReference>
<dbReference type="InterPro" id="IPR011048">
    <property type="entry name" value="Haem_d1_sf"/>
</dbReference>